<dbReference type="RefSeq" id="XP_009066780.1">
    <property type="nucleotide sequence ID" value="XM_009068532.1"/>
</dbReference>
<evidence type="ECO:0000256" key="2">
    <source>
        <dbReference type="SAM" id="Phobius"/>
    </source>
</evidence>
<dbReference type="KEGG" id="lgi:LOTGIDRAFT_169912"/>
<feature type="chain" id="PRO_5004715353" description="ZP domain-containing protein" evidence="3">
    <location>
        <begin position="27"/>
        <end position="374"/>
    </location>
</feature>
<evidence type="ECO:0008006" key="6">
    <source>
        <dbReference type="Google" id="ProtNLM"/>
    </source>
</evidence>
<evidence type="ECO:0000313" key="5">
    <source>
        <dbReference type="Proteomes" id="UP000030746"/>
    </source>
</evidence>
<feature type="signal peptide" evidence="3">
    <location>
        <begin position="1"/>
        <end position="26"/>
    </location>
</feature>
<feature type="region of interest" description="Disordered" evidence="1">
    <location>
        <begin position="333"/>
        <end position="374"/>
    </location>
</feature>
<feature type="transmembrane region" description="Helical" evidence="2">
    <location>
        <begin position="198"/>
        <end position="221"/>
    </location>
</feature>
<evidence type="ECO:0000256" key="3">
    <source>
        <dbReference type="SAM" id="SignalP"/>
    </source>
</evidence>
<gene>
    <name evidence="4" type="ORF">LOTGIDRAFT_169912</name>
</gene>
<dbReference type="EMBL" id="KB203855">
    <property type="protein sequence ID" value="ESO82591.1"/>
    <property type="molecule type" value="Genomic_DNA"/>
</dbReference>
<dbReference type="HOGENOM" id="CLU_746591_0_0_1"/>
<evidence type="ECO:0000313" key="4">
    <source>
        <dbReference type="EMBL" id="ESO82591.1"/>
    </source>
</evidence>
<dbReference type="OMA" id="CINVYIT"/>
<dbReference type="GeneID" id="20241272"/>
<keyword evidence="5" id="KW-1185">Reference proteome</keyword>
<dbReference type="CTD" id="20241272"/>
<proteinExistence type="predicted"/>
<keyword evidence="2" id="KW-0812">Transmembrane</keyword>
<name>V3ZP12_LOTGI</name>
<dbReference type="AlphaFoldDB" id="V3ZP12"/>
<accession>V3ZP12</accession>
<dbReference type="Proteomes" id="UP000030746">
    <property type="component" value="Unassembled WGS sequence"/>
</dbReference>
<organism evidence="4 5">
    <name type="scientific">Lottia gigantea</name>
    <name type="common">Giant owl limpet</name>
    <dbReference type="NCBI Taxonomy" id="225164"/>
    <lineage>
        <taxon>Eukaryota</taxon>
        <taxon>Metazoa</taxon>
        <taxon>Spiralia</taxon>
        <taxon>Lophotrochozoa</taxon>
        <taxon>Mollusca</taxon>
        <taxon>Gastropoda</taxon>
        <taxon>Patellogastropoda</taxon>
        <taxon>Lottioidea</taxon>
        <taxon>Lottiidae</taxon>
        <taxon>Lottia</taxon>
    </lineage>
</organism>
<keyword evidence="2" id="KW-1133">Transmembrane helix</keyword>
<keyword evidence="2" id="KW-0472">Membrane</keyword>
<keyword evidence="3" id="KW-0732">Signal</keyword>
<protein>
    <recommendedName>
        <fullName evidence="6">ZP domain-containing protein</fullName>
    </recommendedName>
</protein>
<sequence>MFEKKEMWFNILLLFVLHGQIHQSTAVNMCTNASTVSLSVTLNLIKGTDDNGCYCTVKLHYSDTPESVKSRIIFEVVKFSGCKYSLDVLYNNSSLKFMCSHTCPFEHTIYKTDEIKLYLEPATSYKNDTTFEVKITSTVTTVGGPFIRLECFQPNSTTNTTETTDTQQPTVGVISTTMDSTEKFGASKQSHKYLDISIIGGAVGGVVLLVIVVIIILVCMWRKKKTGRKNYDRPLNREMDHSYTNVDIVRQDQGNNSFQEDAATVNNGVHSNNNSLSPQLTDNTKQNVHVAEKMEIIQNDLYVSSDDIMDSISRDEDDTNQKPDTEYAVVKKDRKPTNTMFKDGGDSNSSIESNSDRRFVIGPQGDEYAIVNRK</sequence>
<reference evidence="4 5" key="1">
    <citation type="journal article" date="2013" name="Nature">
        <title>Insights into bilaterian evolution from three spiralian genomes.</title>
        <authorList>
            <person name="Simakov O."/>
            <person name="Marletaz F."/>
            <person name="Cho S.J."/>
            <person name="Edsinger-Gonzales E."/>
            <person name="Havlak P."/>
            <person name="Hellsten U."/>
            <person name="Kuo D.H."/>
            <person name="Larsson T."/>
            <person name="Lv J."/>
            <person name="Arendt D."/>
            <person name="Savage R."/>
            <person name="Osoegawa K."/>
            <person name="de Jong P."/>
            <person name="Grimwood J."/>
            <person name="Chapman J.A."/>
            <person name="Shapiro H."/>
            <person name="Aerts A."/>
            <person name="Otillar R.P."/>
            <person name="Terry A.Y."/>
            <person name="Boore J.L."/>
            <person name="Grigoriev I.V."/>
            <person name="Lindberg D.R."/>
            <person name="Seaver E.C."/>
            <person name="Weisblat D.A."/>
            <person name="Putnam N.H."/>
            <person name="Rokhsar D.S."/>
        </authorList>
    </citation>
    <scope>NUCLEOTIDE SEQUENCE [LARGE SCALE GENOMIC DNA]</scope>
</reference>
<evidence type="ECO:0000256" key="1">
    <source>
        <dbReference type="SAM" id="MobiDB-lite"/>
    </source>
</evidence>